<evidence type="ECO:0000313" key="3">
    <source>
        <dbReference type="Proteomes" id="UP000886822"/>
    </source>
</evidence>
<dbReference type="AlphaFoldDB" id="A0A9D1QUN6"/>
<feature type="domain" description="DUF4357" evidence="1">
    <location>
        <begin position="226"/>
        <end position="270"/>
    </location>
</feature>
<dbReference type="CDD" id="cd10447">
    <property type="entry name" value="GIY-YIG_unchar_2"/>
    <property type="match status" value="1"/>
</dbReference>
<dbReference type="InterPro" id="IPR025579">
    <property type="entry name" value="DUF4357"/>
</dbReference>
<evidence type="ECO:0000259" key="1">
    <source>
        <dbReference type="Pfam" id="PF14267"/>
    </source>
</evidence>
<evidence type="ECO:0000313" key="2">
    <source>
        <dbReference type="EMBL" id="HIW72460.1"/>
    </source>
</evidence>
<name>A0A9D1QUN6_9LACO</name>
<organism evidence="2 3">
    <name type="scientific">Candidatus Levilactobacillus faecigallinarum</name>
    <dbReference type="NCBI Taxonomy" id="2838638"/>
    <lineage>
        <taxon>Bacteria</taxon>
        <taxon>Bacillati</taxon>
        <taxon>Bacillota</taxon>
        <taxon>Bacilli</taxon>
        <taxon>Lactobacillales</taxon>
        <taxon>Lactobacillaceae</taxon>
        <taxon>Levilactobacillus</taxon>
    </lineage>
</organism>
<reference evidence="2" key="1">
    <citation type="journal article" date="2021" name="PeerJ">
        <title>Extensive microbial diversity within the chicken gut microbiome revealed by metagenomics and culture.</title>
        <authorList>
            <person name="Gilroy R."/>
            <person name="Ravi A."/>
            <person name="Getino M."/>
            <person name="Pursley I."/>
            <person name="Horton D.L."/>
            <person name="Alikhan N.F."/>
            <person name="Baker D."/>
            <person name="Gharbi K."/>
            <person name="Hall N."/>
            <person name="Watson M."/>
            <person name="Adriaenssens E.M."/>
            <person name="Foster-Nyarko E."/>
            <person name="Jarju S."/>
            <person name="Secka A."/>
            <person name="Antonio M."/>
            <person name="Oren A."/>
            <person name="Chaudhuri R.R."/>
            <person name="La Ragione R."/>
            <person name="Hildebrand F."/>
            <person name="Pallen M.J."/>
        </authorList>
    </citation>
    <scope>NUCLEOTIDE SEQUENCE</scope>
    <source>
        <strain evidence="2">CHK173-259</strain>
    </source>
</reference>
<proteinExistence type="predicted"/>
<dbReference type="Pfam" id="PF14267">
    <property type="entry name" value="DUF4357"/>
    <property type="match status" value="1"/>
</dbReference>
<dbReference type="EMBL" id="DXGJ01000060">
    <property type="protein sequence ID" value="HIW72460.1"/>
    <property type="molecule type" value="Genomic_DNA"/>
</dbReference>
<gene>
    <name evidence="2" type="ORF">H9875_07540</name>
</gene>
<dbReference type="Proteomes" id="UP000886822">
    <property type="component" value="Unassembled WGS sequence"/>
</dbReference>
<sequence length="275" mass="31124">MSPFTINTFFPTGDPSGFRISTVPTQPIMAFYIPREAIKAVVGERKELKWNGVYTLFNELGDGIRRTAYIGEAEDVGHRLLQHNVPGEDWWDFGVAFVWNNADQQLSKADIKYLEHMMYQQAVTSDTMDLQNGNTPHESFVSEARTFDLQVVFENIDLLLRSFGLPLFYQAPNDNRVRLLYFTGRESDATAVYTSEGMTVRKGSRLSPLSPSKTFGDGSRLAGLQKKGIIQNDIFTKDYTFESPSGAGRIIYKASCNGWTMWHDQNGQTLADLYR</sequence>
<protein>
    <submittedName>
        <fullName evidence="2">GIY-YIG nuclease family protein</fullName>
    </submittedName>
</protein>
<comment type="caution">
    <text evidence="2">The sequence shown here is derived from an EMBL/GenBank/DDBJ whole genome shotgun (WGS) entry which is preliminary data.</text>
</comment>
<accession>A0A9D1QUN6</accession>
<reference evidence="2" key="2">
    <citation type="submission" date="2021-04" db="EMBL/GenBank/DDBJ databases">
        <authorList>
            <person name="Gilroy R."/>
        </authorList>
    </citation>
    <scope>NUCLEOTIDE SEQUENCE</scope>
    <source>
        <strain evidence="2">CHK173-259</strain>
    </source>
</reference>